<feature type="region of interest" description="Disordered" evidence="1">
    <location>
        <begin position="136"/>
        <end position="190"/>
    </location>
</feature>
<reference evidence="2 3" key="1">
    <citation type="journal article" date="2014" name="BMC Genomics">
        <title>Genome sequencing of four Aureobasidium pullulans varieties: biotechnological potential, stress tolerance, and description of new species.</title>
        <authorList>
            <person name="Gostin Ar C."/>
            <person name="Ohm R.A."/>
            <person name="Kogej T."/>
            <person name="Sonjak S."/>
            <person name="Turk M."/>
            <person name="Zajc J."/>
            <person name="Zalar P."/>
            <person name="Grube M."/>
            <person name="Sun H."/>
            <person name="Han J."/>
            <person name="Sharma A."/>
            <person name="Chiniquy J."/>
            <person name="Ngan C.Y."/>
            <person name="Lipzen A."/>
            <person name="Barry K."/>
            <person name="Grigoriev I.V."/>
            <person name="Gunde-Cimerman N."/>
        </authorList>
    </citation>
    <scope>NUCLEOTIDE SEQUENCE [LARGE SCALE GENOMIC DNA]</scope>
    <source>
        <strain evidence="2 3">EXF-2481</strain>
    </source>
</reference>
<dbReference type="GeneID" id="25362665"/>
<dbReference type="HOGENOM" id="CLU_993899_0_0_1"/>
<evidence type="ECO:0000313" key="2">
    <source>
        <dbReference type="EMBL" id="KEQ94935.1"/>
    </source>
</evidence>
<gene>
    <name evidence="2" type="ORF">AUEXF2481DRAFT_228741</name>
</gene>
<dbReference type="OrthoDB" id="3915165at2759"/>
<dbReference type="InParanoid" id="A0A074YAY4"/>
<accession>A0A074YAY4</accession>
<sequence>MATCNAAKDIFVLVSIIHISKLEITTDLTNKIVELWPTELGVAPANGEELRQHIVKISQRLIDSVSPAASVAVNEDSGGASLSDAIVVKDTDDDFDVVIHRPMPCRFRVPPAASLVTPQSIKERYAIERSFQTAEYKSLPPAPRSLDRPAAATPQKTTKQFDRGKNSARCPSTAGKQGNGPATPVSLDKPAIGCKTRMTDLRVTSDKVLRMKSLRGDSACKSSKVTEETVIDDLESDKETSNTPTTITTTRKRRRGINYKWVP</sequence>
<protein>
    <submittedName>
        <fullName evidence="2">Uncharacterized protein</fullName>
    </submittedName>
</protein>
<dbReference type="Proteomes" id="UP000030641">
    <property type="component" value="Unassembled WGS sequence"/>
</dbReference>
<keyword evidence="3" id="KW-1185">Reference proteome</keyword>
<dbReference type="AlphaFoldDB" id="A0A074YAY4"/>
<evidence type="ECO:0000313" key="3">
    <source>
        <dbReference type="Proteomes" id="UP000030641"/>
    </source>
</evidence>
<evidence type="ECO:0000256" key="1">
    <source>
        <dbReference type="SAM" id="MobiDB-lite"/>
    </source>
</evidence>
<dbReference type="RefSeq" id="XP_013343645.1">
    <property type="nucleotide sequence ID" value="XM_013488191.1"/>
</dbReference>
<organism evidence="2 3">
    <name type="scientific">Aureobasidium subglaciale (strain EXF-2481)</name>
    <name type="common">Aureobasidium pullulans var. subglaciale</name>
    <dbReference type="NCBI Taxonomy" id="1043005"/>
    <lineage>
        <taxon>Eukaryota</taxon>
        <taxon>Fungi</taxon>
        <taxon>Dikarya</taxon>
        <taxon>Ascomycota</taxon>
        <taxon>Pezizomycotina</taxon>
        <taxon>Dothideomycetes</taxon>
        <taxon>Dothideomycetidae</taxon>
        <taxon>Dothideales</taxon>
        <taxon>Saccotheciaceae</taxon>
        <taxon>Aureobasidium</taxon>
    </lineage>
</organism>
<proteinExistence type="predicted"/>
<feature type="region of interest" description="Disordered" evidence="1">
    <location>
        <begin position="235"/>
        <end position="263"/>
    </location>
</feature>
<dbReference type="EMBL" id="KL584760">
    <property type="protein sequence ID" value="KEQ94935.1"/>
    <property type="molecule type" value="Genomic_DNA"/>
</dbReference>
<name>A0A074YAY4_AURSE</name>